<keyword evidence="2" id="KW-0560">Oxidoreductase</keyword>
<evidence type="ECO:0000313" key="3">
    <source>
        <dbReference type="EMBL" id="RJG00673.1"/>
    </source>
</evidence>
<dbReference type="SUPFAM" id="SSF51735">
    <property type="entry name" value="NAD(P)-binding Rossmann-fold domains"/>
    <property type="match status" value="1"/>
</dbReference>
<dbReference type="PRINTS" id="PR00081">
    <property type="entry name" value="GDHRDH"/>
</dbReference>
<accession>A0A3A3FWR9</accession>
<dbReference type="CDD" id="cd05233">
    <property type="entry name" value="SDR_c"/>
    <property type="match status" value="1"/>
</dbReference>
<dbReference type="FunFam" id="3.40.50.720:FF:000084">
    <property type="entry name" value="Short-chain dehydrogenase reductase"/>
    <property type="match status" value="1"/>
</dbReference>
<comment type="similarity">
    <text evidence="1">Belongs to the short-chain dehydrogenases/reductases (SDR) family.</text>
</comment>
<evidence type="ECO:0000313" key="4">
    <source>
        <dbReference type="Proteomes" id="UP000266327"/>
    </source>
</evidence>
<protein>
    <submittedName>
        <fullName evidence="3">SDR family oxidoreductase</fullName>
    </submittedName>
</protein>
<dbReference type="Proteomes" id="UP000266327">
    <property type="component" value="Unassembled WGS sequence"/>
</dbReference>
<organism evidence="3 4">
    <name type="scientific">Noviherbaspirillum sedimenti</name>
    <dbReference type="NCBI Taxonomy" id="2320865"/>
    <lineage>
        <taxon>Bacteria</taxon>
        <taxon>Pseudomonadati</taxon>
        <taxon>Pseudomonadota</taxon>
        <taxon>Betaproteobacteria</taxon>
        <taxon>Burkholderiales</taxon>
        <taxon>Oxalobacteraceae</taxon>
        <taxon>Noviherbaspirillum</taxon>
    </lineage>
</organism>
<evidence type="ECO:0000256" key="2">
    <source>
        <dbReference type="ARBA" id="ARBA00023002"/>
    </source>
</evidence>
<dbReference type="OrthoDB" id="9803333at2"/>
<name>A0A3A3FWR9_9BURK</name>
<dbReference type="GO" id="GO:0016491">
    <property type="term" value="F:oxidoreductase activity"/>
    <property type="evidence" value="ECO:0007669"/>
    <property type="project" value="UniProtKB-KW"/>
</dbReference>
<dbReference type="PRINTS" id="PR00080">
    <property type="entry name" value="SDRFAMILY"/>
</dbReference>
<dbReference type="PANTHER" id="PTHR43639">
    <property type="entry name" value="OXIDOREDUCTASE, SHORT-CHAIN DEHYDROGENASE/REDUCTASE FAMILY (AFU_ORTHOLOGUE AFUA_5G02870)"/>
    <property type="match status" value="1"/>
</dbReference>
<dbReference type="EMBL" id="QYUQ01000002">
    <property type="protein sequence ID" value="RJG00673.1"/>
    <property type="molecule type" value="Genomic_DNA"/>
</dbReference>
<keyword evidence="4" id="KW-1185">Reference proteome</keyword>
<gene>
    <name evidence="3" type="ORF">D3878_02975</name>
</gene>
<dbReference type="RefSeq" id="WP_119784128.1">
    <property type="nucleotide sequence ID" value="NZ_QYUQ01000002.1"/>
</dbReference>
<dbReference type="AlphaFoldDB" id="A0A3A3FWR9"/>
<dbReference type="PANTHER" id="PTHR43639:SF1">
    <property type="entry name" value="SHORT-CHAIN DEHYDROGENASE_REDUCTASE FAMILY PROTEIN"/>
    <property type="match status" value="1"/>
</dbReference>
<dbReference type="PROSITE" id="PS00061">
    <property type="entry name" value="ADH_SHORT"/>
    <property type="match status" value="1"/>
</dbReference>
<comment type="caution">
    <text evidence="3">The sequence shown here is derived from an EMBL/GenBank/DDBJ whole genome shotgun (WGS) entry which is preliminary data.</text>
</comment>
<dbReference type="InterPro" id="IPR002347">
    <property type="entry name" value="SDR_fam"/>
</dbReference>
<dbReference type="Pfam" id="PF13561">
    <property type="entry name" value="adh_short_C2"/>
    <property type="match status" value="1"/>
</dbReference>
<evidence type="ECO:0000256" key="1">
    <source>
        <dbReference type="ARBA" id="ARBA00006484"/>
    </source>
</evidence>
<dbReference type="Gene3D" id="3.40.50.720">
    <property type="entry name" value="NAD(P)-binding Rossmann-like Domain"/>
    <property type="match status" value="1"/>
</dbReference>
<dbReference type="InterPro" id="IPR036291">
    <property type="entry name" value="NAD(P)-bd_dom_sf"/>
</dbReference>
<reference evidence="4" key="1">
    <citation type="submission" date="2018-09" db="EMBL/GenBank/DDBJ databases">
        <authorList>
            <person name="Zhu H."/>
        </authorList>
    </citation>
    <scope>NUCLEOTIDE SEQUENCE [LARGE SCALE GENOMIC DNA]</scope>
    <source>
        <strain evidence="4">K1S02-23</strain>
    </source>
</reference>
<proteinExistence type="inferred from homology"/>
<dbReference type="InterPro" id="IPR020904">
    <property type="entry name" value="Sc_DH/Rdtase_CS"/>
</dbReference>
<sequence length="258" mass="27317">MKKMDLEGQVALVTGASYGLGRAITEELIARGAAVMLTDIDPRLETTTAELKANGHRVAQASLNVLERDSIFAAVAAAVREFGRLDIFVNNAGWSKSMNFIKDITPEEWDLYMNINVRGNLFCIQAASEAMAASGRGGRYVAIASTAAVKPYKRAAAYCTSKSAIPMLVKAAALELAEHRITVNCVAPGPTTTETNLMHSSGTLDPAVGEEKRRRQALIPLGINAPEDIATAVAFFSSPAAGHVTGQMLVVEGGGQLI</sequence>